<proteinExistence type="predicted"/>
<name>A0AAE0PC44_SORBR</name>
<sequence>MSTKSLLFPGGTTRALGRQSPVTRQPNPPGRSWSVLAILSALCKPERPLTLSLNVGLPRLGIPGIIGASGHNRNTPKPKQLLASAQAAAAVVETETAMTGRTEAGILPHAFPRNKPHVTRNQDGTIPARITTCAYASKLPASSSINFHHSLGKQSSSTTGDMCVRARMTLTSMLHQCLP</sequence>
<dbReference type="EMBL" id="JAUTDP010000008">
    <property type="protein sequence ID" value="KAK3397130.1"/>
    <property type="molecule type" value="Genomic_DNA"/>
</dbReference>
<gene>
    <name evidence="2" type="ORF">B0T20DRAFT_250071</name>
</gene>
<reference evidence="2" key="1">
    <citation type="journal article" date="2023" name="Mol. Phylogenet. Evol.">
        <title>Genome-scale phylogeny and comparative genomics of the fungal order Sordariales.</title>
        <authorList>
            <person name="Hensen N."/>
            <person name="Bonometti L."/>
            <person name="Westerberg I."/>
            <person name="Brannstrom I.O."/>
            <person name="Guillou S."/>
            <person name="Cros-Aarteil S."/>
            <person name="Calhoun S."/>
            <person name="Haridas S."/>
            <person name="Kuo A."/>
            <person name="Mondo S."/>
            <person name="Pangilinan J."/>
            <person name="Riley R."/>
            <person name="LaButti K."/>
            <person name="Andreopoulos B."/>
            <person name="Lipzen A."/>
            <person name="Chen C."/>
            <person name="Yan M."/>
            <person name="Daum C."/>
            <person name="Ng V."/>
            <person name="Clum A."/>
            <person name="Steindorff A."/>
            <person name="Ohm R.A."/>
            <person name="Martin F."/>
            <person name="Silar P."/>
            <person name="Natvig D.O."/>
            <person name="Lalanne C."/>
            <person name="Gautier V."/>
            <person name="Ament-Velasquez S.L."/>
            <person name="Kruys A."/>
            <person name="Hutchinson M.I."/>
            <person name="Powell A.J."/>
            <person name="Barry K."/>
            <person name="Miller A.N."/>
            <person name="Grigoriev I.V."/>
            <person name="Debuchy R."/>
            <person name="Gladieux P."/>
            <person name="Hiltunen Thoren M."/>
            <person name="Johannesson H."/>
        </authorList>
    </citation>
    <scope>NUCLEOTIDE SEQUENCE</scope>
    <source>
        <strain evidence="2">FGSC 1904</strain>
    </source>
</reference>
<comment type="caution">
    <text evidence="2">The sequence shown here is derived from an EMBL/GenBank/DDBJ whole genome shotgun (WGS) entry which is preliminary data.</text>
</comment>
<evidence type="ECO:0000256" key="1">
    <source>
        <dbReference type="SAM" id="MobiDB-lite"/>
    </source>
</evidence>
<protein>
    <submittedName>
        <fullName evidence="2">Uncharacterized protein</fullName>
    </submittedName>
</protein>
<evidence type="ECO:0000313" key="2">
    <source>
        <dbReference type="EMBL" id="KAK3397130.1"/>
    </source>
</evidence>
<dbReference type="AlphaFoldDB" id="A0AAE0PC44"/>
<evidence type="ECO:0000313" key="3">
    <source>
        <dbReference type="Proteomes" id="UP001281003"/>
    </source>
</evidence>
<dbReference type="Proteomes" id="UP001281003">
    <property type="component" value="Unassembled WGS sequence"/>
</dbReference>
<keyword evidence="3" id="KW-1185">Reference proteome</keyword>
<reference evidence="2" key="2">
    <citation type="submission" date="2023-07" db="EMBL/GenBank/DDBJ databases">
        <authorList>
            <consortium name="Lawrence Berkeley National Laboratory"/>
            <person name="Haridas S."/>
            <person name="Hensen N."/>
            <person name="Bonometti L."/>
            <person name="Westerberg I."/>
            <person name="Brannstrom I.O."/>
            <person name="Guillou S."/>
            <person name="Cros-Aarteil S."/>
            <person name="Calhoun S."/>
            <person name="Kuo A."/>
            <person name="Mondo S."/>
            <person name="Pangilinan J."/>
            <person name="Riley R."/>
            <person name="LaButti K."/>
            <person name="Andreopoulos B."/>
            <person name="Lipzen A."/>
            <person name="Chen C."/>
            <person name="Yanf M."/>
            <person name="Daum C."/>
            <person name="Ng V."/>
            <person name="Clum A."/>
            <person name="Steindorff A."/>
            <person name="Ohm R."/>
            <person name="Martin F."/>
            <person name="Silar P."/>
            <person name="Natvig D."/>
            <person name="Lalanne C."/>
            <person name="Gautier V."/>
            <person name="Ament-velasquez S.L."/>
            <person name="Kruys A."/>
            <person name="Hutchinson M.I."/>
            <person name="Powell A.J."/>
            <person name="Barry K."/>
            <person name="Miller A.N."/>
            <person name="Grigoriev I.V."/>
            <person name="Debuchy R."/>
            <person name="Gladieux P."/>
            <person name="Thoren M.H."/>
            <person name="Johannesson H."/>
        </authorList>
    </citation>
    <scope>NUCLEOTIDE SEQUENCE</scope>
    <source>
        <strain evidence="2">FGSC 1904</strain>
    </source>
</reference>
<feature type="region of interest" description="Disordered" evidence="1">
    <location>
        <begin position="1"/>
        <end position="30"/>
    </location>
</feature>
<accession>A0AAE0PC44</accession>
<organism evidence="2 3">
    <name type="scientific">Sordaria brevicollis</name>
    <dbReference type="NCBI Taxonomy" id="83679"/>
    <lineage>
        <taxon>Eukaryota</taxon>
        <taxon>Fungi</taxon>
        <taxon>Dikarya</taxon>
        <taxon>Ascomycota</taxon>
        <taxon>Pezizomycotina</taxon>
        <taxon>Sordariomycetes</taxon>
        <taxon>Sordariomycetidae</taxon>
        <taxon>Sordariales</taxon>
        <taxon>Sordariaceae</taxon>
        <taxon>Sordaria</taxon>
    </lineage>
</organism>